<keyword evidence="2" id="KW-1185">Reference proteome</keyword>
<gene>
    <name evidence="1" type="ORF">WA026_006246</name>
</gene>
<name>A0AAW1TP97_9CUCU</name>
<organism evidence="1 2">
    <name type="scientific">Henosepilachna vigintioctopunctata</name>
    <dbReference type="NCBI Taxonomy" id="420089"/>
    <lineage>
        <taxon>Eukaryota</taxon>
        <taxon>Metazoa</taxon>
        <taxon>Ecdysozoa</taxon>
        <taxon>Arthropoda</taxon>
        <taxon>Hexapoda</taxon>
        <taxon>Insecta</taxon>
        <taxon>Pterygota</taxon>
        <taxon>Neoptera</taxon>
        <taxon>Endopterygota</taxon>
        <taxon>Coleoptera</taxon>
        <taxon>Polyphaga</taxon>
        <taxon>Cucujiformia</taxon>
        <taxon>Coccinelloidea</taxon>
        <taxon>Coccinellidae</taxon>
        <taxon>Epilachninae</taxon>
        <taxon>Epilachnini</taxon>
        <taxon>Henosepilachna</taxon>
    </lineage>
</organism>
<reference evidence="1 2" key="1">
    <citation type="submission" date="2023-03" db="EMBL/GenBank/DDBJ databases">
        <title>Genome insight into feeding habits of ladybird beetles.</title>
        <authorList>
            <person name="Li H.-S."/>
            <person name="Huang Y.-H."/>
            <person name="Pang H."/>
        </authorList>
    </citation>
    <scope>NUCLEOTIDE SEQUENCE [LARGE SCALE GENOMIC DNA]</scope>
    <source>
        <strain evidence="1">SYSU_2023b</strain>
        <tissue evidence="1">Whole body</tissue>
    </source>
</reference>
<accession>A0AAW1TP97</accession>
<dbReference type="AlphaFoldDB" id="A0AAW1TP97"/>
<evidence type="ECO:0000313" key="1">
    <source>
        <dbReference type="EMBL" id="KAK9870157.1"/>
    </source>
</evidence>
<dbReference type="Proteomes" id="UP001431783">
    <property type="component" value="Unassembled WGS sequence"/>
</dbReference>
<proteinExistence type="predicted"/>
<evidence type="ECO:0000313" key="2">
    <source>
        <dbReference type="Proteomes" id="UP001431783"/>
    </source>
</evidence>
<dbReference type="EMBL" id="JARQZJ010000002">
    <property type="protein sequence ID" value="KAK9870157.1"/>
    <property type="molecule type" value="Genomic_DNA"/>
</dbReference>
<sequence length="111" mass="13576">MAYGIRKFSISLPYRSITYWNSELFDYRRWEKAILDPDYLYRNDFWEVRKPLTTILNLFDDHGQPSFVIVGNYCGLRRRLFETYNRERILIGKVYYLKITNSSIYFEKLYG</sequence>
<protein>
    <submittedName>
        <fullName evidence="1">Uncharacterized protein</fullName>
    </submittedName>
</protein>
<comment type="caution">
    <text evidence="1">The sequence shown here is derived from an EMBL/GenBank/DDBJ whole genome shotgun (WGS) entry which is preliminary data.</text>
</comment>